<organism evidence="9 10">
    <name type="scientific">Cyclotella cryptica</name>
    <dbReference type="NCBI Taxonomy" id="29204"/>
    <lineage>
        <taxon>Eukaryota</taxon>
        <taxon>Sar</taxon>
        <taxon>Stramenopiles</taxon>
        <taxon>Ochrophyta</taxon>
        <taxon>Bacillariophyta</taxon>
        <taxon>Coscinodiscophyceae</taxon>
        <taxon>Thalassiosirophycidae</taxon>
        <taxon>Stephanodiscales</taxon>
        <taxon>Stephanodiscaceae</taxon>
        <taxon>Cyclotella</taxon>
    </lineage>
</organism>
<feature type="compositionally biased region" description="Polar residues" evidence="8">
    <location>
        <begin position="853"/>
        <end position="863"/>
    </location>
</feature>
<dbReference type="SUPFAM" id="SSF53756">
    <property type="entry name" value="UDP-Glycosyltransferase/glycogen phosphorylase"/>
    <property type="match status" value="1"/>
</dbReference>
<keyword evidence="10" id="KW-1185">Reference proteome</keyword>
<dbReference type="CDD" id="cd01635">
    <property type="entry name" value="Glycosyltransferase_GTB-type"/>
    <property type="match status" value="1"/>
</dbReference>
<evidence type="ECO:0000256" key="4">
    <source>
        <dbReference type="ARBA" id="ARBA00022528"/>
    </source>
</evidence>
<evidence type="ECO:0000256" key="7">
    <source>
        <dbReference type="ARBA" id="ARBA00023136"/>
    </source>
</evidence>
<evidence type="ECO:0000256" key="1">
    <source>
        <dbReference type="ARBA" id="ARBA00004229"/>
    </source>
</evidence>
<dbReference type="GO" id="GO:0016020">
    <property type="term" value="C:membrane"/>
    <property type="evidence" value="ECO:0007669"/>
    <property type="project" value="UniProtKB-SubCell"/>
</dbReference>
<evidence type="ECO:0000313" key="10">
    <source>
        <dbReference type="Proteomes" id="UP001516023"/>
    </source>
</evidence>
<dbReference type="AlphaFoldDB" id="A0ABD3QT62"/>
<evidence type="ECO:0008006" key="11">
    <source>
        <dbReference type="Google" id="ProtNLM"/>
    </source>
</evidence>
<feature type="region of interest" description="Disordered" evidence="8">
    <location>
        <begin position="1"/>
        <end position="23"/>
    </location>
</feature>
<reference evidence="9 10" key="1">
    <citation type="journal article" date="2020" name="G3 (Bethesda)">
        <title>Improved Reference Genome for Cyclotella cryptica CCMP332, a Model for Cell Wall Morphogenesis, Salinity Adaptation, and Lipid Production in Diatoms (Bacillariophyta).</title>
        <authorList>
            <person name="Roberts W.R."/>
            <person name="Downey K.M."/>
            <person name="Ruck E.C."/>
            <person name="Traller J.C."/>
            <person name="Alverson A.J."/>
        </authorList>
    </citation>
    <scope>NUCLEOTIDE SEQUENCE [LARGE SCALE GENOMIC DNA]</scope>
    <source>
        <strain evidence="9 10">CCMP332</strain>
    </source>
</reference>
<dbReference type="PANTHER" id="PTHR46132:SF1">
    <property type="entry name" value="DIGALACTOSYLDIACYLGLYCEROL SYNTHASE 2, CHLOROPLASTIC"/>
    <property type="match status" value="1"/>
</dbReference>
<dbReference type="GO" id="GO:0009507">
    <property type="term" value="C:chloroplast"/>
    <property type="evidence" value="ECO:0007669"/>
    <property type="project" value="UniProtKB-SubCell"/>
</dbReference>
<comment type="subcellular location">
    <subcellularLocation>
        <location evidence="2">Membrane</location>
    </subcellularLocation>
    <subcellularLocation>
        <location evidence="1">Plastid</location>
        <location evidence="1">Chloroplast</location>
    </subcellularLocation>
</comment>
<dbReference type="EMBL" id="JABMIG020000013">
    <property type="protein sequence ID" value="KAL3803477.1"/>
    <property type="molecule type" value="Genomic_DNA"/>
</dbReference>
<feature type="compositionally biased region" description="Low complexity" evidence="8">
    <location>
        <begin position="1"/>
        <end position="12"/>
    </location>
</feature>
<dbReference type="Proteomes" id="UP001516023">
    <property type="component" value="Unassembled WGS sequence"/>
</dbReference>
<keyword evidence="4" id="KW-0150">Chloroplast</keyword>
<comment type="similarity">
    <text evidence="3">Belongs to the glycosyltransferase group 1 family. Glycosyltransferase 4 subfamily.</text>
</comment>
<comment type="caution">
    <text evidence="9">The sequence shown here is derived from an EMBL/GenBank/DDBJ whole genome shotgun (WGS) entry which is preliminary data.</text>
</comment>
<evidence type="ECO:0000256" key="3">
    <source>
        <dbReference type="ARBA" id="ARBA00009481"/>
    </source>
</evidence>
<sequence>MSSSNRPFMSSSAENPSGVLTAMSSEDLSVEAVAAESSLLNKDNTTGTSRTASDSYNSASSCACGVDMDGMKETRDDLLKRLKKASSPRPSSFEDDDAVVPTLLSSLYSCAGLDLDEDDDPLPASTLNDPSRTICVITTAAMPWRTGTAVNPLLRALYLVRYQNEQSSKDITENKSTGTVALVIPWLESVAEREKLYGVDSAFSNGAQGMKEQEEWICNYAKERCGMAKEAELLRIVWYPAFYLAGFGSIFPKVDLCNFIPQDLVDVAILEEPEHLNWFRMPKPGDNSVDDEENLDASIHGGVDEKAAKPKVEITLDDCSGNTDVASPVKVVSHDDSSHQTFKNNDTVITKVSLETAKLGWTHRFRFVVGIVHTNYEAYARQYGIGASLIAAPAIGAVSALTIRAYCHQVIKLSDTLPSFAPGKECTCNVHGVRREFLEGKAIDYKELVSDPGNEPPEEEPASVYFIGKLVWAKGFDLMLEVEDIFKKKNKEYFSIDIYGGGPDEKSIARAFHGRNHSSPTKRPAKKPLLSPSPSLDTITPKDLNAAAVFANPNSIREQTSKFIDQMKSLRSSSDDVVAQYLSIGFEVSNSSSRNVTYVKENRNAAQPSSTDPLNILGDLSVKSVGTGMAVSNAVYNIADSSIKNILKTSFSQLKLPKRRQSDQEKNCGDENADEIEEKKRFVFDPPQSRWELRRHPVPAKFPGVIDHAQLISVPHKIFLNPSTSEVLCTTTAEALAMGKFVILPKHPSNEFFLQFTNCLAYETLEECAEKLKWALERYPAPLSEEERHKFTWEAATERLISSSLVTVREARERAEKGMDKTDARIAFWLSESGEKGSMLRSLFSRKGEHSSHPSPNWNDEQA</sequence>
<evidence type="ECO:0000256" key="2">
    <source>
        <dbReference type="ARBA" id="ARBA00004370"/>
    </source>
</evidence>
<dbReference type="GO" id="GO:0016740">
    <property type="term" value="F:transferase activity"/>
    <property type="evidence" value="ECO:0007669"/>
    <property type="project" value="UniProtKB-KW"/>
</dbReference>
<keyword evidence="6" id="KW-0808">Transferase</keyword>
<gene>
    <name evidence="9" type="ORF">HJC23_014025</name>
</gene>
<evidence type="ECO:0000256" key="8">
    <source>
        <dbReference type="SAM" id="MobiDB-lite"/>
    </source>
</evidence>
<evidence type="ECO:0000256" key="6">
    <source>
        <dbReference type="ARBA" id="ARBA00022679"/>
    </source>
</evidence>
<proteinExistence type="inferred from homology"/>
<keyword evidence="7" id="KW-0472">Membrane</keyword>
<protein>
    <recommendedName>
        <fullName evidence="11">Digalactosyldiacylglycerol synthase</fullName>
    </recommendedName>
</protein>
<dbReference type="InterPro" id="IPR044525">
    <property type="entry name" value="DGDG1/2"/>
</dbReference>
<feature type="region of interest" description="Disordered" evidence="8">
    <location>
        <begin position="514"/>
        <end position="536"/>
    </location>
</feature>
<dbReference type="PANTHER" id="PTHR46132">
    <property type="entry name" value="DIGALACTOSYLDIACYLGLYCEROL SYNTHASE 2, CHLOROPLASTIC"/>
    <property type="match status" value="1"/>
</dbReference>
<evidence type="ECO:0000256" key="5">
    <source>
        <dbReference type="ARBA" id="ARBA00022640"/>
    </source>
</evidence>
<keyword evidence="5" id="KW-0934">Plastid</keyword>
<name>A0ABD3QT62_9STRA</name>
<accession>A0ABD3QT62</accession>
<feature type="region of interest" description="Disordered" evidence="8">
    <location>
        <begin position="841"/>
        <end position="863"/>
    </location>
</feature>
<evidence type="ECO:0000313" key="9">
    <source>
        <dbReference type="EMBL" id="KAL3803477.1"/>
    </source>
</evidence>